<evidence type="ECO:0000256" key="3">
    <source>
        <dbReference type="ARBA" id="ARBA00022679"/>
    </source>
</evidence>
<sequence>MKIIQRTLLLTITFLGSILFVVVKFRCFTSHRKEERLSPIIFVGGFPRSGTTLMRVLLDTHPDIRCGQETHVIPKFLLHLGYINRKREKRRLNEAGVTENVLDSAAASFIFQIIKNHGAPAPILCNKDPLSLRNTTYLSKLFPNAKFVLMVRDVRAVVHSIISRKVVIRGLKNHTYEDLFRKWSYAVEKMDNQCTALGRRKCLSVYYEHLVLFPERTMKAVFDFVGVKWNDRVLHHERLVGKPRGPVVSSLEKSSDQVKEPIYHSSLYGWMDGLPVETWKYLDELAPIMKQMGYDTVSQKPDYQKMAVKL</sequence>
<dbReference type="Proteomes" id="UP000887567">
    <property type="component" value="Unplaced"/>
</dbReference>
<evidence type="ECO:0000313" key="9">
    <source>
        <dbReference type="Proteomes" id="UP000887567"/>
    </source>
</evidence>
<evidence type="ECO:0000256" key="1">
    <source>
        <dbReference type="ARBA" id="ARBA00003886"/>
    </source>
</evidence>
<dbReference type="InterPro" id="IPR026634">
    <property type="entry name" value="TPST-like"/>
</dbReference>
<comment type="function">
    <text evidence="1 7">Catalyzes the O-sulfation of tyrosine residues within acidic motifs of polypeptides, using 3'-phosphoadenylyl sulfate (PAPS) as cosubstrate.</text>
</comment>
<dbReference type="RefSeq" id="XP_020917599.2">
    <property type="nucleotide sequence ID" value="XM_021061940.2"/>
</dbReference>
<dbReference type="FunFam" id="3.40.50.300:FF:002853">
    <property type="entry name" value="Protein-tyrosine sulfotransferase"/>
    <property type="match status" value="1"/>
</dbReference>
<comment type="catalytic activity">
    <reaction evidence="6 7">
        <text>L-tyrosyl-[protein] + 3'-phosphoadenylyl sulfate = O-sulfo-L-tyrosine-[protein] + adenosine 3',5'-bisphosphate + H(+)</text>
        <dbReference type="Rhea" id="RHEA:16801"/>
        <dbReference type="Rhea" id="RHEA-COMP:10136"/>
        <dbReference type="Rhea" id="RHEA-COMP:11688"/>
        <dbReference type="ChEBI" id="CHEBI:15378"/>
        <dbReference type="ChEBI" id="CHEBI:46858"/>
        <dbReference type="ChEBI" id="CHEBI:58339"/>
        <dbReference type="ChEBI" id="CHEBI:58343"/>
        <dbReference type="ChEBI" id="CHEBI:65286"/>
        <dbReference type="EC" id="2.8.2.20"/>
    </reaction>
</comment>
<dbReference type="GO" id="GO:0005794">
    <property type="term" value="C:Golgi apparatus"/>
    <property type="evidence" value="ECO:0007669"/>
    <property type="project" value="TreeGrafter"/>
</dbReference>
<accession>A0A913YA99</accession>
<dbReference type="InterPro" id="IPR027417">
    <property type="entry name" value="P-loop_NTPase"/>
</dbReference>
<proteinExistence type="inferred from homology"/>
<comment type="similarity">
    <text evidence="2 7">Belongs to the protein sulfotransferase family.</text>
</comment>
<dbReference type="OMA" id="RWMELNM"/>
<evidence type="ECO:0000256" key="6">
    <source>
        <dbReference type="ARBA" id="ARBA00048460"/>
    </source>
</evidence>
<dbReference type="KEGG" id="epa:110254891"/>
<name>A0A913YA99_EXADI</name>
<evidence type="ECO:0000256" key="7">
    <source>
        <dbReference type="RuleBase" id="RU365018"/>
    </source>
</evidence>
<dbReference type="Pfam" id="PF13469">
    <property type="entry name" value="Sulfotransfer_3"/>
    <property type="match status" value="1"/>
</dbReference>
<dbReference type="Gene3D" id="3.40.50.300">
    <property type="entry name" value="P-loop containing nucleotide triphosphate hydrolases"/>
    <property type="match status" value="1"/>
</dbReference>
<keyword evidence="3 7" id="KW-0808">Transferase</keyword>
<dbReference type="SUPFAM" id="SSF52540">
    <property type="entry name" value="P-loop containing nucleoside triphosphate hydrolases"/>
    <property type="match status" value="1"/>
</dbReference>
<dbReference type="GO" id="GO:0008476">
    <property type="term" value="F:protein-tyrosine sulfotransferase activity"/>
    <property type="evidence" value="ECO:0007669"/>
    <property type="project" value="UniProtKB-EC"/>
</dbReference>
<dbReference type="PANTHER" id="PTHR12788:SF10">
    <property type="entry name" value="PROTEIN-TYROSINE SULFOTRANSFERASE"/>
    <property type="match status" value="1"/>
</dbReference>
<dbReference type="AlphaFoldDB" id="A0A913YA99"/>
<organism evidence="8 9">
    <name type="scientific">Exaiptasia diaphana</name>
    <name type="common">Tropical sea anemone</name>
    <name type="synonym">Aiptasia pulchella</name>
    <dbReference type="NCBI Taxonomy" id="2652724"/>
    <lineage>
        <taxon>Eukaryota</taxon>
        <taxon>Metazoa</taxon>
        <taxon>Cnidaria</taxon>
        <taxon>Anthozoa</taxon>
        <taxon>Hexacorallia</taxon>
        <taxon>Actiniaria</taxon>
        <taxon>Aiptasiidae</taxon>
        <taxon>Exaiptasia</taxon>
    </lineage>
</organism>
<reference evidence="8" key="1">
    <citation type="submission" date="2022-11" db="UniProtKB">
        <authorList>
            <consortium name="EnsemblMetazoa"/>
        </authorList>
    </citation>
    <scope>IDENTIFICATION</scope>
</reference>
<dbReference type="EnsemblMetazoa" id="XM_021061940.2">
    <property type="protein sequence ID" value="XP_020917599.2"/>
    <property type="gene ID" value="LOC110254891"/>
</dbReference>
<keyword evidence="9" id="KW-1185">Reference proteome</keyword>
<keyword evidence="5" id="KW-0325">Glycoprotein</keyword>
<evidence type="ECO:0000256" key="5">
    <source>
        <dbReference type="ARBA" id="ARBA00023180"/>
    </source>
</evidence>
<dbReference type="GeneID" id="110254891"/>
<protein>
    <recommendedName>
        <fullName evidence="7">Protein-tyrosine sulfotransferase</fullName>
        <ecNumber evidence="7">2.8.2.20</ecNumber>
    </recommendedName>
</protein>
<dbReference type="EC" id="2.8.2.20" evidence="7"/>
<evidence type="ECO:0000256" key="2">
    <source>
        <dbReference type="ARBA" id="ARBA00009988"/>
    </source>
</evidence>
<dbReference type="OrthoDB" id="545675at2759"/>
<dbReference type="PANTHER" id="PTHR12788">
    <property type="entry name" value="PROTEIN-TYROSINE SULFOTRANSFERASE 2"/>
    <property type="match status" value="1"/>
</dbReference>
<evidence type="ECO:0000313" key="8">
    <source>
        <dbReference type="EnsemblMetazoa" id="XP_020917599.2"/>
    </source>
</evidence>
<evidence type="ECO:0000256" key="4">
    <source>
        <dbReference type="ARBA" id="ARBA00023157"/>
    </source>
</evidence>
<keyword evidence="4" id="KW-1015">Disulfide bond</keyword>